<feature type="compositionally biased region" description="Basic residues" evidence="1">
    <location>
        <begin position="156"/>
        <end position="166"/>
    </location>
</feature>
<gene>
    <name evidence="2" type="ORF">ASTO00021_LOCUS6679</name>
</gene>
<name>A0A7S3PGX6_9STRA</name>
<feature type="compositionally biased region" description="Pro residues" evidence="1">
    <location>
        <begin position="37"/>
        <end position="56"/>
    </location>
</feature>
<dbReference type="EMBL" id="HBIN01008985">
    <property type="protein sequence ID" value="CAE0436419.1"/>
    <property type="molecule type" value="Transcribed_RNA"/>
</dbReference>
<accession>A0A7S3PGX6</accession>
<protein>
    <submittedName>
        <fullName evidence="2">Uncharacterized protein</fullName>
    </submittedName>
</protein>
<feature type="region of interest" description="Disordered" evidence="1">
    <location>
        <begin position="138"/>
        <end position="180"/>
    </location>
</feature>
<reference evidence="2" key="1">
    <citation type="submission" date="2021-01" db="EMBL/GenBank/DDBJ databases">
        <authorList>
            <person name="Corre E."/>
            <person name="Pelletier E."/>
            <person name="Niang G."/>
            <person name="Scheremetjew M."/>
            <person name="Finn R."/>
            <person name="Kale V."/>
            <person name="Holt S."/>
            <person name="Cochrane G."/>
            <person name="Meng A."/>
            <person name="Brown T."/>
            <person name="Cohen L."/>
        </authorList>
    </citation>
    <scope>NUCLEOTIDE SEQUENCE</scope>
    <source>
        <strain evidence="2">GSBS06</strain>
    </source>
</reference>
<proteinExistence type="predicted"/>
<organism evidence="2">
    <name type="scientific">Aplanochytrium stocchinoi</name>
    <dbReference type="NCBI Taxonomy" id="215587"/>
    <lineage>
        <taxon>Eukaryota</taxon>
        <taxon>Sar</taxon>
        <taxon>Stramenopiles</taxon>
        <taxon>Bigyra</taxon>
        <taxon>Labyrinthulomycetes</taxon>
        <taxon>Thraustochytrida</taxon>
        <taxon>Thraustochytriidae</taxon>
        <taxon>Aplanochytrium</taxon>
    </lineage>
</organism>
<feature type="compositionally biased region" description="Low complexity" evidence="1">
    <location>
        <begin position="20"/>
        <end position="29"/>
    </location>
</feature>
<evidence type="ECO:0000256" key="1">
    <source>
        <dbReference type="SAM" id="MobiDB-lite"/>
    </source>
</evidence>
<dbReference type="AlphaFoldDB" id="A0A7S3PGX6"/>
<evidence type="ECO:0000313" key="2">
    <source>
        <dbReference type="EMBL" id="CAE0436419.1"/>
    </source>
</evidence>
<sequence length="366" mass="40535">METFAEDLGTVFEKDDSLRAASNASAKAAPNGTIKTPPGPPMTSVPPGPPNTPPPPLKINLGATATVGKADLSFPSPLTTPMLVKESFMSFPSPATYGEGKYDFKSFLNDLPTPVLPTTPSTTFATLGMNQINEIKMENSQVPPPPPSISPSASTKPRKRTSRRRASTSSVPTRGSKAESRWKSWSREEEIFLVGAVMDRFFKRGSLSSTRADDNGTDDCWSYIKAKYDTAWKNYEARTGKSAPPERSMNALSRHYKVMKARISQADMEGEENSDDFRTFFDEWEQMYNTESCLIGTARNNSPSAEYRKRKVRLSYHNNLRGPWDGPRRTSVLSTCTVESTSTTGSFLEEGGFALRREPAERTDYF</sequence>
<feature type="region of interest" description="Disordered" evidence="1">
    <location>
        <begin position="1"/>
        <end position="56"/>
    </location>
</feature>